<reference evidence="1" key="1">
    <citation type="journal article" date="2023" name="Mol. Biol. Evol.">
        <title>Third-Generation Sequencing Reveals the Adaptive Role of the Epigenome in Three Deep-Sea Polychaetes.</title>
        <authorList>
            <person name="Perez M."/>
            <person name="Aroh O."/>
            <person name="Sun Y."/>
            <person name="Lan Y."/>
            <person name="Juniper S.K."/>
            <person name="Young C.R."/>
            <person name="Angers B."/>
            <person name="Qian P.Y."/>
        </authorList>
    </citation>
    <scope>NUCLEOTIDE SEQUENCE</scope>
    <source>
        <strain evidence="1">R07B-5</strain>
    </source>
</reference>
<comment type="caution">
    <text evidence="1">The sequence shown here is derived from an EMBL/GenBank/DDBJ whole genome shotgun (WGS) entry which is preliminary data.</text>
</comment>
<dbReference type="AlphaFoldDB" id="A0AAD9KJ64"/>
<protein>
    <submittedName>
        <fullName evidence="1">Uncharacterized protein</fullName>
    </submittedName>
</protein>
<organism evidence="1 2">
    <name type="scientific">Ridgeia piscesae</name>
    <name type="common">Tubeworm</name>
    <dbReference type="NCBI Taxonomy" id="27915"/>
    <lineage>
        <taxon>Eukaryota</taxon>
        <taxon>Metazoa</taxon>
        <taxon>Spiralia</taxon>
        <taxon>Lophotrochozoa</taxon>
        <taxon>Annelida</taxon>
        <taxon>Polychaeta</taxon>
        <taxon>Sedentaria</taxon>
        <taxon>Canalipalpata</taxon>
        <taxon>Sabellida</taxon>
        <taxon>Siboglinidae</taxon>
        <taxon>Ridgeia</taxon>
    </lineage>
</organism>
<sequence>MARAWVRGGCKRRIIIREPASGTDMASTSEHDISTYLNVNIQVPFVSSYSMPCDHNRDFFQPPHHPSLAVVSCTCTTKQRVSTPCRIIIYYYSHTLHVFYDRWVLKNPAPN</sequence>
<evidence type="ECO:0000313" key="2">
    <source>
        <dbReference type="Proteomes" id="UP001209878"/>
    </source>
</evidence>
<dbReference type="Proteomes" id="UP001209878">
    <property type="component" value="Unassembled WGS sequence"/>
</dbReference>
<name>A0AAD9KJ64_RIDPI</name>
<proteinExistence type="predicted"/>
<gene>
    <name evidence="1" type="ORF">NP493_973g00002</name>
</gene>
<accession>A0AAD9KJ64</accession>
<dbReference type="EMBL" id="JAODUO010000974">
    <property type="protein sequence ID" value="KAK2172287.1"/>
    <property type="molecule type" value="Genomic_DNA"/>
</dbReference>
<evidence type="ECO:0000313" key="1">
    <source>
        <dbReference type="EMBL" id="KAK2172287.1"/>
    </source>
</evidence>
<keyword evidence="2" id="KW-1185">Reference proteome</keyword>